<keyword evidence="5" id="KW-0408">Iron</keyword>
<dbReference type="PROSITE" id="PS01213">
    <property type="entry name" value="GLOBIN_FAM_2"/>
    <property type="match status" value="1"/>
</dbReference>
<dbReference type="RefSeq" id="WP_042217340.1">
    <property type="nucleotide sequence ID" value="NZ_CP009285.1"/>
</dbReference>
<dbReference type="SUPFAM" id="SSF46458">
    <property type="entry name" value="Globin-like"/>
    <property type="match status" value="1"/>
</dbReference>
<organism evidence="8 9">
    <name type="scientific">Paenibacillus borealis</name>
    <dbReference type="NCBI Taxonomy" id="160799"/>
    <lineage>
        <taxon>Bacteria</taxon>
        <taxon>Bacillati</taxon>
        <taxon>Bacillota</taxon>
        <taxon>Bacilli</taxon>
        <taxon>Bacillales</taxon>
        <taxon>Paenibacillaceae</taxon>
        <taxon>Paenibacillus</taxon>
    </lineage>
</organism>
<gene>
    <name evidence="8" type="ORF">PBOR_30285</name>
</gene>
<reference evidence="8" key="1">
    <citation type="submission" date="2014-08" db="EMBL/GenBank/DDBJ databases">
        <title>Comparative genomics of the Paenibacillus odorifer group.</title>
        <authorList>
            <person name="den Bakker H.C."/>
            <person name="Tsai Y.-C.Y.-C."/>
            <person name="Martin N."/>
            <person name="Korlach J."/>
            <person name="Wiedmann M."/>
        </authorList>
    </citation>
    <scope>NUCLEOTIDE SEQUENCE [LARGE SCALE GENOMIC DNA]</scope>
    <source>
        <strain evidence="8">DSM 13188</strain>
    </source>
</reference>
<evidence type="ECO:0000256" key="4">
    <source>
        <dbReference type="ARBA" id="ARBA00022723"/>
    </source>
</evidence>
<dbReference type="Pfam" id="PF01152">
    <property type="entry name" value="Bac_globin"/>
    <property type="match status" value="1"/>
</dbReference>
<dbReference type="Proteomes" id="UP000029518">
    <property type="component" value="Chromosome"/>
</dbReference>
<dbReference type="GO" id="GO:0046872">
    <property type="term" value="F:metal ion binding"/>
    <property type="evidence" value="ECO:0007669"/>
    <property type="project" value="UniProtKB-KW"/>
</dbReference>
<dbReference type="GO" id="GO:0019825">
    <property type="term" value="F:oxygen binding"/>
    <property type="evidence" value="ECO:0007669"/>
    <property type="project" value="InterPro"/>
</dbReference>
<evidence type="ECO:0000256" key="7">
    <source>
        <dbReference type="PIRSR" id="PIRSR601486-1"/>
    </source>
</evidence>
<keyword evidence="2" id="KW-0813">Transport</keyword>
<dbReference type="PANTHER" id="PTHR47366">
    <property type="entry name" value="TWO-ON-TWO HEMOGLOBIN-3"/>
    <property type="match status" value="1"/>
</dbReference>
<evidence type="ECO:0000313" key="9">
    <source>
        <dbReference type="Proteomes" id="UP000029518"/>
    </source>
</evidence>
<dbReference type="OrthoDB" id="9790913at2"/>
<evidence type="ECO:0000313" key="8">
    <source>
        <dbReference type="EMBL" id="AIQ60747.1"/>
    </source>
</evidence>
<dbReference type="Gene3D" id="1.10.490.10">
    <property type="entry name" value="Globins"/>
    <property type="match status" value="1"/>
</dbReference>
<sequence>MNPNESLFNNLGGAEGVHRLVEVFYSKVQLHPQLSPLFPEDITPVLEKQYQFLSQFFGGPALYSEQHGHPMMRARHMYIPITPERADDWLNCMKAALEETGVEEPLRSFVLSRLAGPAHHFVNMPHE</sequence>
<evidence type="ECO:0000256" key="3">
    <source>
        <dbReference type="ARBA" id="ARBA00022617"/>
    </source>
</evidence>
<dbReference type="HOGENOM" id="CLU_103526_3_1_9"/>
<dbReference type="EMBL" id="CP009285">
    <property type="protein sequence ID" value="AIQ60747.1"/>
    <property type="molecule type" value="Genomic_DNA"/>
</dbReference>
<dbReference type="AlphaFoldDB" id="A0A089LIN5"/>
<dbReference type="InterPro" id="IPR001486">
    <property type="entry name" value="Hemoglobin_trunc"/>
</dbReference>
<dbReference type="InterPro" id="IPR019795">
    <property type="entry name" value="Globin_bac-like_CS"/>
</dbReference>
<keyword evidence="9" id="KW-1185">Reference proteome</keyword>
<evidence type="ECO:0000256" key="5">
    <source>
        <dbReference type="ARBA" id="ARBA00023004"/>
    </source>
</evidence>
<keyword evidence="3 7" id="KW-0349">Heme</keyword>
<evidence type="ECO:0000256" key="2">
    <source>
        <dbReference type="ARBA" id="ARBA00022448"/>
    </source>
</evidence>
<evidence type="ECO:0000256" key="1">
    <source>
        <dbReference type="ARBA" id="ARBA00001971"/>
    </source>
</evidence>
<comment type="similarity">
    <text evidence="6">Belongs to the truncated hemoglobin family. Group II subfamily.</text>
</comment>
<feature type="binding site" description="distal binding residue" evidence="7">
    <location>
        <position position="119"/>
    </location>
    <ligand>
        <name>heme</name>
        <dbReference type="ChEBI" id="CHEBI:30413"/>
    </ligand>
    <ligandPart>
        <name>Fe</name>
        <dbReference type="ChEBI" id="CHEBI:18248"/>
    </ligandPart>
</feature>
<proteinExistence type="inferred from homology"/>
<comment type="cofactor">
    <cofactor evidence="1">
        <name>heme</name>
        <dbReference type="ChEBI" id="CHEBI:30413"/>
    </cofactor>
</comment>
<protein>
    <submittedName>
        <fullName evidence="8">Globin</fullName>
    </submittedName>
</protein>
<dbReference type="PANTHER" id="PTHR47366:SF1">
    <property type="entry name" value="TWO-ON-TWO HEMOGLOBIN-3"/>
    <property type="match status" value="1"/>
</dbReference>
<dbReference type="InterPro" id="IPR009050">
    <property type="entry name" value="Globin-like_sf"/>
</dbReference>
<keyword evidence="4" id="KW-0479">Metal-binding</keyword>
<dbReference type="InterPro" id="IPR012292">
    <property type="entry name" value="Globin/Proto"/>
</dbReference>
<evidence type="ECO:0000256" key="6">
    <source>
        <dbReference type="ARBA" id="ARBA00034496"/>
    </source>
</evidence>
<dbReference type="GO" id="GO:0005344">
    <property type="term" value="F:oxygen carrier activity"/>
    <property type="evidence" value="ECO:0007669"/>
    <property type="project" value="InterPro"/>
</dbReference>
<dbReference type="GO" id="GO:0020037">
    <property type="term" value="F:heme binding"/>
    <property type="evidence" value="ECO:0007669"/>
    <property type="project" value="InterPro"/>
</dbReference>
<dbReference type="KEGG" id="pbd:PBOR_30285"/>
<accession>A0A089LIN5</accession>
<dbReference type="InterPro" id="IPR044203">
    <property type="entry name" value="GlbO/GLB3-like"/>
</dbReference>
<name>A0A089LIN5_PAEBO</name>